<dbReference type="OrthoDB" id="566138at2759"/>
<keyword evidence="3" id="KW-1185">Reference proteome</keyword>
<dbReference type="InterPro" id="IPR023631">
    <property type="entry name" value="Amidase_dom"/>
</dbReference>
<dbReference type="PANTHER" id="PTHR42678">
    <property type="entry name" value="AMIDASE"/>
    <property type="match status" value="1"/>
</dbReference>
<protein>
    <recommendedName>
        <fullName evidence="1">Amidase domain-containing protein</fullName>
    </recommendedName>
</protein>
<evidence type="ECO:0000313" key="2">
    <source>
        <dbReference type="EMBL" id="GHJ90408.1"/>
    </source>
</evidence>
<dbReference type="Gene3D" id="3.90.1300.10">
    <property type="entry name" value="Amidase signature (AS) domain"/>
    <property type="match status" value="1"/>
</dbReference>
<sequence length="567" mass="60624">MFAEAINHIREDPAAALRKSWNLLSTALIGSSLFSTYESPSIRQFGSTTTFPPDINLLTATIQDLQAYLKNGSVTSVGLTKEYLARIELNNYKGLHLRAVLEVAPYERVLSIAQHYDDLRSEGTIISELHGIPLLIKDNIATDIELGMNTTAGSYALVNSIVPGDATVVAKLRAKGAIVLGKASLSEFAMFKASNVQNGWSARGDQCQSAYVKGGFPAGGDPSGSSSGSAVAVSAGFAPASLGSETDGSIVSPAARAAEYGIKPSIGLVSRSGVIPIAASQDTVGPMAKSTYDAALLLQSIAGYDEKDKATLEGKDHLEGDYVKFTQPPFATFAGKKLGIPRHPMMFNETMFQGIGGQGLVFEAAFSAAVKKMQDLGADIQDETDIPSMNEWLKDRSHGWSGSAEWTVLTTEFKRDIAAYLKEMTSSDVRTLEDIVNFHDAHANISFAPGQCCQDILISALQTTGTNTPEYLEAVKTNKRIGSTEGLDKVLDDYGLDALIMPTTEIAHGYPAIVGYPVTTVPLGVFDNGMPFGLSFLGRKWSEPTLIALMAAFEANFPPRTVPKLLE</sequence>
<organism evidence="2 3">
    <name type="scientific">Naganishia liquefaciens</name>
    <dbReference type="NCBI Taxonomy" id="104408"/>
    <lineage>
        <taxon>Eukaryota</taxon>
        <taxon>Fungi</taxon>
        <taxon>Dikarya</taxon>
        <taxon>Basidiomycota</taxon>
        <taxon>Agaricomycotina</taxon>
        <taxon>Tremellomycetes</taxon>
        <taxon>Filobasidiales</taxon>
        <taxon>Filobasidiaceae</taxon>
        <taxon>Naganishia</taxon>
    </lineage>
</organism>
<name>A0A8H3U0U8_9TREE</name>
<feature type="domain" description="Amidase" evidence="1">
    <location>
        <begin position="79"/>
        <end position="505"/>
    </location>
</feature>
<accession>A0A8H3U0U8</accession>
<dbReference type="EMBL" id="BLZA01000058">
    <property type="protein sequence ID" value="GHJ90408.1"/>
    <property type="molecule type" value="Genomic_DNA"/>
</dbReference>
<dbReference type="AlphaFoldDB" id="A0A8H3U0U8"/>
<dbReference type="SUPFAM" id="SSF75304">
    <property type="entry name" value="Amidase signature (AS) enzymes"/>
    <property type="match status" value="1"/>
</dbReference>
<proteinExistence type="predicted"/>
<reference evidence="2" key="1">
    <citation type="submission" date="2020-07" db="EMBL/GenBank/DDBJ databases">
        <title>Draft Genome Sequence of a Deep-Sea Yeast, Naganishia (Cryptococcus) liquefaciens strain N6.</title>
        <authorList>
            <person name="Han Y.W."/>
            <person name="Kajitani R."/>
            <person name="Morimoto H."/>
            <person name="Parhat M."/>
            <person name="Tsubouchi H."/>
            <person name="Bakenova O."/>
            <person name="Ogata M."/>
            <person name="Argunhan B."/>
            <person name="Aoki R."/>
            <person name="Kajiwara S."/>
            <person name="Itoh T."/>
            <person name="Iwasaki H."/>
        </authorList>
    </citation>
    <scope>NUCLEOTIDE SEQUENCE</scope>
    <source>
        <strain evidence="2">N6</strain>
    </source>
</reference>
<dbReference type="Proteomes" id="UP000620104">
    <property type="component" value="Unassembled WGS sequence"/>
</dbReference>
<dbReference type="Pfam" id="PF01425">
    <property type="entry name" value="Amidase"/>
    <property type="match status" value="1"/>
</dbReference>
<comment type="caution">
    <text evidence="2">The sequence shown here is derived from an EMBL/GenBank/DDBJ whole genome shotgun (WGS) entry which is preliminary data.</text>
</comment>
<dbReference type="InterPro" id="IPR036928">
    <property type="entry name" value="AS_sf"/>
</dbReference>
<evidence type="ECO:0000259" key="1">
    <source>
        <dbReference type="Pfam" id="PF01425"/>
    </source>
</evidence>
<gene>
    <name evidence="2" type="ORF">NliqN6_6810</name>
</gene>
<evidence type="ECO:0000313" key="3">
    <source>
        <dbReference type="Proteomes" id="UP000620104"/>
    </source>
</evidence>
<dbReference type="PANTHER" id="PTHR42678:SF34">
    <property type="entry name" value="OS04G0183300 PROTEIN"/>
    <property type="match status" value="1"/>
</dbReference>